<organism evidence="2 3">
    <name type="scientific">Oopsacas minuta</name>
    <dbReference type="NCBI Taxonomy" id="111878"/>
    <lineage>
        <taxon>Eukaryota</taxon>
        <taxon>Metazoa</taxon>
        <taxon>Porifera</taxon>
        <taxon>Hexactinellida</taxon>
        <taxon>Hexasterophora</taxon>
        <taxon>Lyssacinosida</taxon>
        <taxon>Leucopsacidae</taxon>
        <taxon>Oopsacas</taxon>
    </lineage>
</organism>
<comment type="caution">
    <text evidence="2">The sequence shown here is derived from an EMBL/GenBank/DDBJ whole genome shotgun (WGS) entry which is preliminary data.</text>
</comment>
<gene>
    <name evidence="2" type="ORF">LOD99_4773</name>
</gene>
<feature type="compositionally biased region" description="Basic and acidic residues" evidence="1">
    <location>
        <begin position="1"/>
        <end position="13"/>
    </location>
</feature>
<dbReference type="EMBL" id="JAKMXF010000301">
    <property type="protein sequence ID" value="KAI6651894.1"/>
    <property type="molecule type" value="Genomic_DNA"/>
</dbReference>
<protein>
    <submittedName>
        <fullName evidence="2">Histone-lysine N-methyltransferase SETMAR-like</fullName>
    </submittedName>
</protein>
<accession>A0AAV7JTT9</accession>
<name>A0AAV7JTT9_9METZ</name>
<evidence type="ECO:0000313" key="3">
    <source>
        <dbReference type="Proteomes" id="UP001165289"/>
    </source>
</evidence>
<dbReference type="AlphaFoldDB" id="A0AAV7JTT9"/>
<dbReference type="Proteomes" id="UP001165289">
    <property type="component" value="Unassembled WGS sequence"/>
</dbReference>
<feature type="compositionally biased region" description="Polar residues" evidence="1">
    <location>
        <begin position="15"/>
        <end position="25"/>
    </location>
</feature>
<dbReference type="PANTHER" id="PTHR46060">
    <property type="entry name" value="MARINER MOS1 TRANSPOSASE-LIKE PROTEIN"/>
    <property type="match status" value="1"/>
</dbReference>
<proteinExistence type="predicted"/>
<dbReference type="PANTHER" id="PTHR46060:SF1">
    <property type="entry name" value="MARINER MOS1 TRANSPOSASE-LIKE PROTEIN"/>
    <property type="match status" value="1"/>
</dbReference>
<dbReference type="InterPro" id="IPR052709">
    <property type="entry name" value="Transposase-MT_Hybrid"/>
</dbReference>
<sequence length="220" mass="24767">MDRREDKPTKKIELNTFSDPGSTPASEYHEHVLTPIAITPVATPGTGYQFPTTPVSLSHNSSTPISTESTRWGTPKASESKHSETPTQTRSVRKSRWDLTPSTERGTPKVQPTPEPYQSTPGLSTPAKKENDKYLVPMEKGETGSYILREMQDIFVDECPTKATIYRWIRRFDNGDEELHDVPRPGCPTSSIICSNIVRIQTILDEDRRIALRELEERVG</sequence>
<reference evidence="2 3" key="1">
    <citation type="journal article" date="2023" name="BMC Biol.">
        <title>The compact genome of the sponge Oopsacas minuta (Hexactinellida) is lacking key metazoan core genes.</title>
        <authorList>
            <person name="Santini S."/>
            <person name="Schenkelaars Q."/>
            <person name="Jourda C."/>
            <person name="Duchesne M."/>
            <person name="Belahbib H."/>
            <person name="Rocher C."/>
            <person name="Selva M."/>
            <person name="Riesgo A."/>
            <person name="Vervoort M."/>
            <person name="Leys S.P."/>
            <person name="Kodjabachian L."/>
            <person name="Le Bivic A."/>
            <person name="Borchiellini C."/>
            <person name="Claverie J.M."/>
            <person name="Renard E."/>
        </authorList>
    </citation>
    <scope>NUCLEOTIDE SEQUENCE [LARGE SCALE GENOMIC DNA]</scope>
    <source>
        <strain evidence="2">SPO-2</strain>
    </source>
</reference>
<feature type="compositionally biased region" description="Polar residues" evidence="1">
    <location>
        <begin position="49"/>
        <end position="72"/>
    </location>
</feature>
<feature type="region of interest" description="Disordered" evidence="1">
    <location>
        <begin position="1"/>
        <end position="130"/>
    </location>
</feature>
<evidence type="ECO:0000256" key="1">
    <source>
        <dbReference type="SAM" id="MobiDB-lite"/>
    </source>
</evidence>
<evidence type="ECO:0000313" key="2">
    <source>
        <dbReference type="EMBL" id="KAI6651894.1"/>
    </source>
</evidence>
<keyword evidence="3" id="KW-1185">Reference proteome</keyword>